<dbReference type="RefSeq" id="WP_251223059.1">
    <property type="nucleotide sequence ID" value="NZ_JAMBOL010000006.1"/>
</dbReference>
<dbReference type="Gene3D" id="3.40.630.30">
    <property type="match status" value="1"/>
</dbReference>
<name>A0A9X2DNN3_9BACI</name>
<gene>
    <name evidence="2" type="ORF">M3202_09220</name>
</gene>
<dbReference type="InterPro" id="IPR016181">
    <property type="entry name" value="Acyl_CoA_acyltransferase"/>
</dbReference>
<dbReference type="Proteomes" id="UP001139179">
    <property type="component" value="Unassembled WGS sequence"/>
</dbReference>
<dbReference type="InterPro" id="IPR000182">
    <property type="entry name" value="GNAT_dom"/>
</dbReference>
<protein>
    <submittedName>
        <fullName evidence="2">GNAT family N-acetyltransferase</fullName>
        <ecNumber evidence="2">2.3.1.-</ecNumber>
    </submittedName>
</protein>
<sequence length="146" mass="16599">MSIVVRRAEAKDLLAIQYLIAKAGLREDGIEQNLEGFLVVLNEENQLIGTVGIEQYERDGLLRSLVLDSNSWNAQLTLEFLQLVLQYAKEQELDKIYLCSKGTNSLFQQLGFREVKEKEVPEAIQGSAHYQRNIGLDTKLWACELV</sequence>
<evidence type="ECO:0000313" key="3">
    <source>
        <dbReference type="Proteomes" id="UP001139179"/>
    </source>
</evidence>
<dbReference type="GO" id="GO:0016747">
    <property type="term" value="F:acyltransferase activity, transferring groups other than amino-acyl groups"/>
    <property type="evidence" value="ECO:0007669"/>
    <property type="project" value="InterPro"/>
</dbReference>
<dbReference type="PROSITE" id="PS51186">
    <property type="entry name" value="GNAT"/>
    <property type="match status" value="1"/>
</dbReference>
<keyword evidence="3" id="KW-1185">Reference proteome</keyword>
<accession>A0A9X2DNN3</accession>
<dbReference type="Pfam" id="PF00583">
    <property type="entry name" value="Acetyltransf_1"/>
    <property type="match status" value="1"/>
</dbReference>
<keyword evidence="2" id="KW-0808">Transferase</keyword>
<evidence type="ECO:0000259" key="1">
    <source>
        <dbReference type="PROSITE" id="PS51186"/>
    </source>
</evidence>
<proteinExistence type="predicted"/>
<keyword evidence="2" id="KW-0012">Acyltransferase</keyword>
<evidence type="ECO:0000313" key="2">
    <source>
        <dbReference type="EMBL" id="MCM3714266.1"/>
    </source>
</evidence>
<dbReference type="AlphaFoldDB" id="A0A9X2DNN3"/>
<dbReference type="EMBL" id="JAMBOL010000006">
    <property type="protein sequence ID" value="MCM3714266.1"/>
    <property type="molecule type" value="Genomic_DNA"/>
</dbReference>
<dbReference type="SUPFAM" id="SSF55729">
    <property type="entry name" value="Acyl-CoA N-acyltransferases (Nat)"/>
    <property type="match status" value="1"/>
</dbReference>
<dbReference type="EC" id="2.3.1.-" evidence="2"/>
<feature type="domain" description="N-acetyltransferase" evidence="1">
    <location>
        <begin position="3"/>
        <end position="137"/>
    </location>
</feature>
<reference evidence="2" key="1">
    <citation type="submission" date="2022-05" db="EMBL/GenBank/DDBJ databases">
        <title>Comparative Genomics of Spacecraft Associated Microbes.</title>
        <authorList>
            <person name="Tran M.T."/>
            <person name="Wright A."/>
            <person name="Seuylemezian A."/>
            <person name="Eisen J."/>
            <person name="Coil D."/>
        </authorList>
    </citation>
    <scope>NUCLEOTIDE SEQUENCE</scope>
    <source>
        <strain evidence="2">214.1.1</strain>
    </source>
</reference>
<comment type="caution">
    <text evidence="2">The sequence shown here is derived from an EMBL/GenBank/DDBJ whole genome shotgun (WGS) entry which is preliminary data.</text>
</comment>
<organism evidence="2 3">
    <name type="scientific">Halalkalibacter oceani</name>
    <dbReference type="NCBI Taxonomy" id="1653776"/>
    <lineage>
        <taxon>Bacteria</taxon>
        <taxon>Bacillati</taxon>
        <taxon>Bacillota</taxon>
        <taxon>Bacilli</taxon>
        <taxon>Bacillales</taxon>
        <taxon>Bacillaceae</taxon>
        <taxon>Halalkalibacter</taxon>
    </lineage>
</organism>